<dbReference type="InterPro" id="IPR036286">
    <property type="entry name" value="LexA/Signal_pep-like_sf"/>
</dbReference>
<comment type="caution">
    <text evidence="9">The sequence shown here is derived from an EMBL/GenBank/DDBJ whole genome shotgun (WGS) entry which is preliminary data.</text>
</comment>
<feature type="domain" description="Peptidase S26" evidence="8">
    <location>
        <begin position="41"/>
        <end position="114"/>
    </location>
</feature>
<evidence type="ECO:0000256" key="4">
    <source>
        <dbReference type="ARBA" id="ARBA00023136"/>
    </source>
</evidence>
<evidence type="ECO:0000256" key="5">
    <source>
        <dbReference type="NCBIfam" id="TIGR02228"/>
    </source>
</evidence>
<dbReference type="SUPFAM" id="SSF51306">
    <property type="entry name" value="LexA/Signal peptidase"/>
    <property type="match status" value="1"/>
</dbReference>
<proteinExistence type="predicted"/>
<evidence type="ECO:0000256" key="1">
    <source>
        <dbReference type="ARBA" id="ARBA00004370"/>
    </source>
</evidence>
<dbReference type="GeneID" id="77475849"/>
<keyword evidence="2 7" id="KW-0812">Transmembrane</keyword>
<feature type="region of interest" description="Disordered" evidence="6">
    <location>
        <begin position="1"/>
        <end position="30"/>
    </location>
</feature>
<reference evidence="10" key="1">
    <citation type="submission" date="2019-09" db="EMBL/GenBank/DDBJ databases">
        <title>Whole genome sequencing of Microbacterium maritypicum.</title>
        <authorList>
            <person name="Lenchi N."/>
        </authorList>
    </citation>
    <scope>NUCLEOTIDE SEQUENCE [LARGE SCALE GENOMIC DNA]</scope>
    <source>
        <strain evidence="10">G1</strain>
    </source>
</reference>
<gene>
    <name evidence="9" type="ORF">F6A08_05275</name>
</gene>
<protein>
    <recommendedName>
        <fullName evidence="5">Signal peptidase I</fullName>
        <ecNumber evidence="5">3.4.21.89</ecNumber>
    </recommendedName>
</protein>
<evidence type="ECO:0000256" key="7">
    <source>
        <dbReference type="SAM" id="Phobius"/>
    </source>
</evidence>
<dbReference type="GO" id="GO:0009003">
    <property type="term" value="F:signal peptidase activity"/>
    <property type="evidence" value="ECO:0007669"/>
    <property type="project" value="UniProtKB-EC"/>
</dbReference>
<evidence type="ECO:0000259" key="8">
    <source>
        <dbReference type="Pfam" id="PF10502"/>
    </source>
</evidence>
<dbReference type="EMBL" id="WAAO01000001">
    <property type="protein sequence ID" value="KAB1867208.1"/>
    <property type="molecule type" value="Genomic_DNA"/>
</dbReference>
<dbReference type="InterPro" id="IPR001733">
    <property type="entry name" value="Peptidase_S26B"/>
</dbReference>
<accession>A0ABQ6VA36</accession>
<evidence type="ECO:0000256" key="2">
    <source>
        <dbReference type="ARBA" id="ARBA00022692"/>
    </source>
</evidence>
<dbReference type="RefSeq" id="WP_151458807.1">
    <property type="nucleotide sequence ID" value="NZ_WAAO01000001.1"/>
</dbReference>
<organism evidence="9 10">
    <name type="scientific">Microbacterium algeriense</name>
    <dbReference type="NCBI Taxonomy" id="2615184"/>
    <lineage>
        <taxon>Bacteria</taxon>
        <taxon>Bacillati</taxon>
        <taxon>Actinomycetota</taxon>
        <taxon>Actinomycetes</taxon>
        <taxon>Micrococcales</taxon>
        <taxon>Microbacteriaceae</taxon>
        <taxon>Microbacterium</taxon>
    </lineage>
</organism>
<name>A0ABQ6VA36_9MICO</name>
<dbReference type="NCBIfam" id="TIGR02228">
    <property type="entry name" value="sigpep_I_arch"/>
    <property type="match status" value="1"/>
</dbReference>
<keyword evidence="4 7" id="KW-0472">Membrane</keyword>
<keyword evidence="10" id="KW-1185">Reference proteome</keyword>
<evidence type="ECO:0000256" key="3">
    <source>
        <dbReference type="ARBA" id="ARBA00022989"/>
    </source>
</evidence>
<feature type="transmembrane region" description="Helical" evidence="7">
    <location>
        <begin position="167"/>
        <end position="185"/>
    </location>
</feature>
<evidence type="ECO:0000313" key="10">
    <source>
        <dbReference type="Proteomes" id="UP000478836"/>
    </source>
</evidence>
<feature type="transmembrane region" description="Helical" evidence="7">
    <location>
        <begin position="38"/>
        <end position="67"/>
    </location>
</feature>
<dbReference type="InterPro" id="IPR019533">
    <property type="entry name" value="Peptidase_S26"/>
</dbReference>
<dbReference type="Proteomes" id="UP000478836">
    <property type="component" value="Unassembled WGS sequence"/>
</dbReference>
<comment type="subcellular location">
    <subcellularLocation>
        <location evidence="1">Membrane</location>
    </subcellularLocation>
</comment>
<dbReference type="CDD" id="cd06530">
    <property type="entry name" value="S26_SPase_I"/>
    <property type="match status" value="1"/>
</dbReference>
<keyword evidence="3 7" id="KW-1133">Transmembrane helix</keyword>
<sequence length="201" mass="20892">MTPITRRRVREQPVAPPEEETGSAPSSRSRAGSAIGDVLLWLAAAAGAVCIVLVVLAFTAQITLIMFRTGSMSPTIPAGSVAVVQRIPASEIEVGDIVTVDRDGELPVTHRVTSVAPGTSDGQRTITMRGDANAADDPTPYSVASVRVVLFSVPGVAAVIAGMGDPLVLAGLTVAAALLVVWAFWPRSPRAREARENRGSS</sequence>
<dbReference type="Pfam" id="PF10502">
    <property type="entry name" value="Peptidase_S26"/>
    <property type="match status" value="1"/>
</dbReference>
<evidence type="ECO:0000256" key="6">
    <source>
        <dbReference type="SAM" id="MobiDB-lite"/>
    </source>
</evidence>
<evidence type="ECO:0000313" key="9">
    <source>
        <dbReference type="EMBL" id="KAB1867208.1"/>
    </source>
</evidence>
<dbReference type="EC" id="3.4.21.89" evidence="5"/>
<keyword evidence="9" id="KW-0378">Hydrolase</keyword>